<evidence type="ECO:0000313" key="1">
    <source>
        <dbReference type="EMBL" id="RYO87178.1"/>
    </source>
</evidence>
<accession>A0ABY0HC79</accession>
<proteinExistence type="predicted"/>
<gene>
    <name evidence="1" type="ORF">DL762_004382</name>
</gene>
<comment type="caution">
    <text evidence="1">The sequence shown here is derived from an EMBL/GenBank/DDBJ whole genome shotgun (WGS) entry which is preliminary data.</text>
</comment>
<evidence type="ECO:0008006" key="3">
    <source>
        <dbReference type="Google" id="ProtNLM"/>
    </source>
</evidence>
<dbReference type="EMBL" id="QJNS01000104">
    <property type="protein sequence ID" value="RYO87178.1"/>
    <property type="molecule type" value="Genomic_DNA"/>
</dbReference>
<evidence type="ECO:0000313" key="2">
    <source>
        <dbReference type="Proteomes" id="UP000294003"/>
    </source>
</evidence>
<organism evidence="1 2">
    <name type="scientific">Monosporascus cannonballus</name>
    <dbReference type="NCBI Taxonomy" id="155416"/>
    <lineage>
        <taxon>Eukaryota</taxon>
        <taxon>Fungi</taxon>
        <taxon>Dikarya</taxon>
        <taxon>Ascomycota</taxon>
        <taxon>Pezizomycotina</taxon>
        <taxon>Sordariomycetes</taxon>
        <taxon>Xylariomycetidae</taxon>
        <taxon>Xylariales</taxon>
        <taxon>Xylariales incertae sedis</taxon>
        <taxon>Monosporascus</taxon>
    </lineage>
</organism>
<name>A0ABY0HC79_9PEZI</name>
<dbReference type="Proteomes" id="UP000294003">
    <property type="component" value="Unassembled WGS sequence"/>
</dbReference>
<protein>
    <recommendedName>
        <fullName evidence="3">Transcription factor domain-containing protein</fullName>
    </recommendedName>
</protein>
<sequence length="234" mass="25779">MAESFGPSDWASEAAVCPIQTVGKDQGVLGDPNPLIAIPRARALLPADRNWMEHFAYFQLKIARTMRSAAYLGPAQLEKEAAHVLQNSLEFLELVQMLETVAYECKGSHHPPPVGTAVFLQLSSMSMRLTEMHHWLYSSIYHCLQRREADLTAHDSAAGDGEECLLFSIAGVELIPSPNLRLQMLLQTAVHYLNRIQKSRGRLEALATAAVLMLANSMELAILKGNPTLLLSSC</sequence>
<keyword evidence="2" id="KW-1185">Reference proteome</keyword>
<reference evidence="1 2" key="1">
    <citation type="submission" date="2018-06" db="EMBL/GenBank/DDBJ databases">
        <title>Complete Genomes of Monosporascus.</title>
        <authorList>
            <person name="Robinson A.J."/>
            <person name="Natvig D.O."/>
        </authorList>
    </citation>
    <scope>NUCLEOTIDE SEQUENCE [LARGE SCALE GENOMIC DNA]</scope>
    <source>
        <strain evidence="1 2">CBS 609.92</strain>
    </source>
</reference>